<sequence length="207" mass="24940">MGDNYEGMSIEQLKLELLEEVHKKDLVKLSINELTYKIAEQKANFIKNNEWKIRYEIQLEMNDHLKEQIVTLKEKLGKLSAEPSDIQGTIQVYKQLPMKYLVTLLRKLLQEKRRLENQVKYYSRKVEQESRACRKIKNERQKLLDDLFQAFRLYEMSKRQHMDEFHRIREFPMEIRRYNTVNQKIENAKKGSGKKRGRSNLLPKIKP</sequence>
<evidence type="ECO:0000256" key="2">
    <source>
        <dbReference type="SAM" id="MobiDB-lite"/>
    </source>
</evidence>
<accession>A0ABP0AI78</accession>
<dbReference type="Proteomes" id="UP001314169">
    <property type="component" value="Chromosome X"/>
</dbReference>
<protein>
    <submittedName>
        <fullName evidence="3">Uncharacterized protein</fullName>
    </submittedName>
</protein>
<dbReference type="InterPro" id="IPR028022">
    <property type="entry name" value="DUF4600"/>
</dbReference>
<reference evidence="3" key="1">
    <citation type="submission" date="2023-12" db="EMBL/GenBank/DDBJ databases">
        <authorList>
            <person name="Brown T."/>
        </authorList>
    </citation>
    <scope>NUCLEOTIDE SEQUENCE</scope>
</reference>
<evidence type="ECO:0000313" key="3">
    <source>
        <dbReference type="EMBL" id="CAK6450229.1"/>
    </source>
</evidence>
<evidence type="ECO:0000313" key="4">
    <source>
        <dbReference type="Proteomes" id="UP001314169"/>
    </source>
</evidence>
<dbReference type="PANTHER" id="PTHR28671:SF3">
    <property type="entry name" value="COILED-COIL DOMAIN-CONTAINING PROTEIN 169"/>
    <property type="match status" value="1"/>
</dbReference>
<keyword evidence="4" id="KW-1185">Reference proteome</keyword>
<gene>
    <name evidence="3" type="ORF">MPIPNATIZW_LOCUS18535</name>
</gene>
<keyword evidence="1" id="KW-0175">Coiled coil</keyword>
<dbReference type="PANTHER" id="PTHR28671">
    <property type="entry name" value="COILED-COIL DOMAIN-CONTAINING PROTEIN 169"/>
    <property type="match status" value="1"/>
</dbReference>
<name>A0ABP0AI78_PIPNA</name>
<proteinExistence type="predicted"/>
<evidence type="ECO:0000256" key="1">
    <source>
        <dbReference type="SAM" id="Coils"/>
    </source>
</evidence>
<feature type="coiled-coil region" evidence="1">
    <location>
        <begin position="55"/>
        <end position="146"/>
    </location>
</feature>
<dbReference type="Pfam" id="PF15372">
    <property type="entry name" value="DUF4600"/>
    <property type="match status" value="1"/>
</dbReference>
<organism evidence="3 4">
    <name type="scientific">Pipistrellus nathusii</name>
    <name type="common">Nathusius' pipistrelle</name>
    <dbReference type="NCBI Taxonomy" id="59473"/>
    <lineage>
        <taxon>Eukaryota</taxon>
        <taxon>Metazoa</taxon>
        <taxon>Chordata</taxon>
        <taxon>Craniata</taxon>
        <taxon>Vertebrata</taxon>
        <taxon>Euteleostomi</taxon>
        <taxon>Mammalia</taxon>
        <taxon>Eutheria</taxon>
        <taxon>Laurasiatheria</taxon>
        <taxon>Chiroptera</taxon>
        <taxon>Yangochiroptera</taxon>
        <taxon>Vespertilionidae</taxon>
        <taxon>Pipistrellus</taxon>
    </lineage>
</organism>
<dbReference type="EMBL" id="OY882879">
    <property type="protein sequence ID" value="CAK6450229.1"/>
    <property type="molecule type" value="Genomic_DNA"/>
</dbReference>
<feature type="region of interest" description="Disordered" evidence="2">
    <location>
        <begin position="184"/>
        <end position="207"/>
    </location>
</feature>